<keyword evidence="1" id="KW-1133">Transmembrane helix</keyword>
<proteinExistence type="predicted"/>
<keyword evidence="1" id="KW-0472">Membrane</keyword>
<dbReference type="Pfam" id="PF25957">
    <property type="entry name" value="DUF7994"/>
    <property type="match status" value="1"/>
</dbReference>
<dbReference type="EMBL" id="FODV01000001">
    <property type="protein sequence ID" value="SEO30130.1"/>
    <property type="molecule type" value="Genomic_DNA"/>
</dbReference>
<protein>
    <submittedName>
        <fullName evidence="2">Uncharacterized protein</fullName>
    </submittedName>
</protein>
<feature type="transmembrane region" description="Helical" evidence="1">
    <location>
        <begin position="63"/>
        <end position="80"/>
    </location>
</feature>
<gene>
    <name evidence="2" type="ORF">SAMN04487948_101620</name>
</gene>
<dbReference type="RefSeq" id="WP_089820964.1">
    <property type="nucleotide sequence ID" value="NZ_FODV01000001.1"/>
</dbReference>
<keyword evidence="1" id="KW-0812">Transmembrane</keyword>
<dbReference type="AlphaFoldDB" id="A0A1H8NKI6"/>
<feature type="transmembrane region" description="Helical" evidence="1">
    <location>
        <begin position="86"/>
        <end position="112"/>
    </location>
</feature>
<dbReference type="InterPro" id="IPR058307">
    <property type="entry name" value="DUF7994"/>
</dbReference>
<keyword evidence="3" id="KW-1185">Reference proteome</keyword>
<organism evidence="2 3">
    <name type="scientific">Halogranum amylolyticum</name>
    <dbReference type="NCBI Taxonomy" id="660520"/>
    <lineage>
        <taxon>Archaea</taxon>
        <taxon>Methanobacteriati</taxon>
        <taxon>Methanobacteriota</taxon>
        <taxon>Stenosarchaea group</taxon>
        <taxon>Halobacteria</taxon>
        <taxon>Halobacteriales</taxon>
        <taxon>Haloferacaceae</taxon>
    </lineage>
</organism>
<evidence type="ECO:0000256" key="1">
    <source>
        <dbReference type="SAM" id="Phobius"/>
    </source>
</evidence>
<dbReference type="Proteomes" id="UP000199126">
    <property type="component" value="Unassembled WGS sequence"/>
</dbReference>
<name>A0A1H8NKI6_9EURY</name>
<reference evidence="3" key="1">
    <citation type="submission" date="2016-10" db="EMBL/GenBank/DDBJ databases">
        <authorList>
            <person name="Varghese N."/>
            <person name="Submissions S."/>
        </authorList>
    </citation>
    <scope>NUCLEOTIDE SEQUENCE [LARGE SCALE GENOMIC DNA]</scope>
    <source>
        <strain evidence="3">CGMCC 1.10121</strain>
    </source>
</reference>
<evidence type="ECO:0000313" key="2">
    <source>
        <dbReference type="EMBL" id="SEO30130.1"/>
    </source>
</evidence>
<sequence>MRRLLVLLGVGLLAFAALLSTVTGVPSHPTTWLWIGSLTLAGTLLFVAGLRDSLAVGSATVRWNVLVGVGQLLLALSTFVTTVDDVLIGGSISPVGIVAGVVGAAILAFFGVDYVRGGVYMRLPTAE</sequence>
<accession>A0A1H8NKI6</accession>
<evidence type="ECO:0000313" key="3">
    <source>
        <dbReference type="Proteomes" id="UP000199126"/>
    </source>
</evidence>
<feature type="transmembrane region" description="Helical" evidence="1">
    <location>
        <begin position="34"/>
        <end position="51"/>
    </location>
</feature>